<dbReference type="EMBL" id="LR134117">
    <property type="protein sequence ID" value="VDZ53191.1"/>
    <property type="molecule type" value="Genomic_DNA"/>
</dbReference>
<proteinExistence type="predicted"/>
<dbReference type="Proteomes" id="UP000281391">
    <property type="component" value="Chromosome"/>
</dbReference>
<accession>A0A3S4EPY2</accession>
<dbReference type="AlphaFoldDB" id="A0A3S4EPY2"/>
<sequence>MKTIDGFKGLLSIYKDLPKVGGFFVDEDFTNRSDHIETARYYLAETPDEDDDMEDEYKTWLEYPTFRAIIENKIDHNPAVGEKELLQAVVYYLENDDFQD</sequence>
<dbReference type="KEGG" id="sof:NCTC11214_00978"/>
<name>A0A3S4EPY2_SEROD</name>
<reference evidence="1 2" key="1">
    <citation type="submission" date="2018-12" db="EMBL/GenBank/DDBJ databases">
        <authorList>
            <consortium name="Pathogen Informatics"/>
        </authorList>
    </citation>
    <scope>NUCLEOTIDE SEQUENCE [LARGE SCALE GENOMIC DNA]</scope>
    <source>
        <strain evidence="1 2">NCTC11214</strain>
    </source>
</reference>
<evidence type="ECO:0000313" key="1">
    <source>
        <dbReference type="EMBL" id="VDZ53191.1"/>
    </source>
</evidence>
<gene>
    <name evidence="1" type="ORF">NCTC11214_00978</name>
</gene>
<evidence type="ECO:0000313" key="2">
    <source>
        <dbReference type="Proteomes" id="UP000281391"/>
    </source>
</evidence>
<organism evidence="1 2">
    <name type="scientific">Serratia odorifera</name>
    <dbReference type="NCBI Taxonomy" id="618"/>
    <lineage>
        <taxon>Bacteria</taxon>
        <taxon>Pseudomonadati</taxon>
        <taxon>Pseudomonadota</taxon>
        <taxon>Gammaproteobacteria</taxon>
        <taxon>Enterobacterales</taxon>
        <taxon>Yersiniaceae</taxon>
        <taxon>Serratia</taxon>
    </lineage>
</organism>
<dbReference type="RefSeq" id="WP_004955742.1">
    <property type="nucleotide sequence ID" value="NZ_JAEKCK010000004.1"/>
</dbReference>
<protein>
    <submittedName>
        <fullName evidence="1">Uncharacterized protein</fullName>
    </submittedName>
</protein>